<protein>
    <submittedName>
        <fullName evidence="9">Acriflavine resistance protein B</fullName>
    </submittedName>
</protein>
<dbReference type="PANTHER" id="PTHR32063:SF24">
    <property type="entry name" value="CATION EFFLUX SYSTEM (ACRB_ACRD_ACRF FAMILY)"/>
    <property type="match status" value="1"/>
</dbReference>
<keyword evidence="7 8" id="KW-0472">Membrane</keyword>
<keyword evidence="6 8" id="KW-1133">Transmembrane helix</keyword>
<dbReference type="Proteomes" id="UP000632273">
    <property type="component" value="Unassembled WGS sequence"/>
</dbReference>
<evidence type="ECO:0000256" key="3">
    <source>
        <dbReference type="ARBA" id="ARBA00022448"/>
    </source>
</evidence>
<feature type="transmembrane region" description="Helical" evidence="8">
    <location>
        <begin position="930"/>
        <end position="953"/>
    </location>
</feature>
<comment type="similarity">
    <text evidence="2">Belongs to the resistance-nodulation-cell division (RND) (TC 2.A.6) family.</text>
</comment>
<keyword evidence="10" id="KW-1185">Reference proteome</keyword>
<feature type="transmembrane region" description="Helical" evidence="8">
    <location>
        <begin position="532"/>
        <end position="554"/>
    </location>
</feature>
<dbReference type="Gene3D" id="3.30.70.1320">
    <property type="entry name" value="Multidrug efflux transporter AcrB pore domain like"/>
    <property type="match status" value="1"/>
</dbReference>
<evidence type="ECO:0000256" key="7">
    <source>
        <dbReference type="ARBA" id="ARBA00023136"/>
    </source>
</evidence>
<dbReference type="Gene3D" id="3.30.70.1430">
    <property type="entry name" value="Multidrug efflux transporter AcrB pore domain"/>
    <property type="match status" value="2"/>
</dbReference>
<dbReference type="EMBL" id="BMHT01000004">
    <property type="protein sequence ID" value="GGF11426.1"/>
    <property type="molecule type" value="Genomic_DNA"/>
</dbReference>
<feature type="transmembrane region" description="Helical" evidence="8">
    <location>
        <begin position="443"/>
        <end position="467"/>
    </location>
</feature>
<gene>
    <name evidence="9" type="ORF">GCM10011383_23310</name>
</gene>
<feature type="transmembrane region" description="Helical" evidence="8">
    <location>
        <begin position="1050"/>
        <end position="1075"/>
    </location>
</feature>
<feature type="transmembrane region" description="Helical" evidence="8">
    <location>
        <begin position="342"/>
        <end position="361"/>
    </location>
</feature>
<evidence type="ECO:0000313" key="9">
    <source>
        <dbReference type="EMBL" id="GGF11426.1"/>
    </source>
</evidence>
<reference evidence="10" key="1">
    <citation type="journal article" date="2019" name="Int. J. Syst. Evol. Microbiol.">
        <title>The Global Catalogue of Microorganisms (GCM) 10K type strain sequencing project: providing services to taxonomists for standard genome sequencing and annotation.</title>
        <authorList>
            <consortium name="The Broad Institute Genomics Platform"/>
            <consortium name="The Broad Institute Genome Sequencing Center for Infectious Disease"/>
            <person name="Wu L."/>
            <person name="Ma J."/>
        </authorList>
    </citation>
    <scope>NUCLEOTIDE SEQUENCE [LARGE SCALE GENOMIC DNA]</scope>
    <source>
        <strain evidence="10">CGMCC 1.15197</strain>
    </source>
</reference>
<accession>A0ABQ1U639</accession>
<evidence type="ECO:0000256" key="4">
    <source>
        <dbReference type="ARBA" id="ARBA00022475"/>
    </source>
</evidence>
<dbReference type="PRINTS" id="PR00702">
    <property type="entry name" value="ACRIFLAVINRP"/>
</dbReference>
<evidence type="ECO:0000256" key="5">
    <source>
        <dbReference type="ARBA" id="ARBA00022692"/>
    </source>
</evidence>
<dbReference type="InterPro" id="IPR004763">
    <property type="entry name" value="CusA-like"/>
</dbReference>
<feature type="transmembrane region" description="Helical" evidence="8">
    <location>
        <begin position="1003"/>
        <end position="1029"/>
    </location>
</feature>
<feature type="transmembrane region" description="Helical" evidence="8">
    <location>
        <begin position="899"/>
        <end position="918"/>
    </location>
</feature>
<dbReference type="SUPFAM" id="SSF56954">
    <property type="entry name" value="Outer membrane efflux proteins (OEP)"/>
    <property type="match status" value="1"/>
</dbReference>
<keyword evidence="4" id="KW-1003">Cell membrane</keyword>
<dbReference type="PANTHER" id="PTHR32063">
    <property type="match status" value="1"/>
</dbReference>
<dbReference type="Gene3D" id="3.30.70.1440">
    <property type="entry name" value="Multidrug efflux transporter AcrB pore domain"/>
    <property type="match status" value="1"/>
</dbReference>
<name>A0ABQ1U639_9BACT</name>
<evidence type="ECO:0000256" key="8">
    <source>
        <dbReference type="SAM" id="Phobius"/>
    </source>
</evidence>
<dbReference type="Pfam" id="PF00873">
    <property type="entry name" value="ACR_tran"/>
    <property type="match status" value="1"/>
</dbReference>
<comment type="subcellular location">
    <subcellularLocation>
        <location evidence="1">Cell membrane</location>
        <topology evidence="1">Multi-pass membrane protein</topology>
    </subcellularLocation>
</comment>
<feature type="transmembrane region" description="Helical" evidence="8">
    <location>
        <begin position="479"/>
        <end position="502"/>
    </location>
</feature>
<dbReference type="SUPFAM" id="SSF82866">
    <property type="entry name" value="Multidrug efflux transporter AcrB transmembrane domain"/>
    <property type="match status" value="2"/>
</dbReference>
<evidence type="ECO:0000256" key="6">
    <source>
        <dbReference type="ARBA" id="ARBA00022989"/>
    </source>
</evidence>
<comment type="caution">
    <text evidence="9">The sequence shown here is derived from an EMBL/GenBank/DDBJ whole genome shotgun (WGS) entry which is preliminary data.</text>
</comment>
<dbReference type="Gene3D" id="3.30.2090.10">
    <property type="entry name" value="Multidrug efflux transporter AcrB TolC docking domain, DN and DC subdomains"/>
    <property type="match status" value="2"/>
</dbReference>
<dbReference type="Gene3D" id="1.20.1600.10">
    <property type="entry name" value="Outer membrane efflux proteins (OEP)"/>
    <property type="match status" value="1"/>
</dbReference>
<evidence type="ECO:0000256" key="1">
    <source>
        <dbReference type="ARBA" id="ARBA00004651"/>
    </source>
</evidence>
<organism evidence="9 10">
    <name type="scientific">Hymenobacter cavernae</name>
    <dbReference type="NCBI Taxonomy" id="2044852"/>
    <lineage>
        <taxon>Bacteria</taxon>
        <taxon>Pseudomonadati</taxon>
        <taxon>Bacteroidota</taxon>
        <taxon>Cytophagia</taxon>
        <taxon>Cytophagales</taxon>
        <taxon>Hymenobacteraceae</taxon>
        <taxon>Hymenobacter</taxon>
    </lineage>
</organism>
<feature type="transmembrane region" description="Helical" evidence="8">
    <location>
        <begin position="402"/>
        <end position="422"/>
    </location>
</feature>
<dbReference type="InterPro" id="IPR027463">
    <property type="entry name" value="AcrB_DN_DC_subdom"/>
</dbReference>
<feature type="transmembrane region" description="Helical" evidence="8">
    <location>
        <begin position="974"/>
        <end position="991"/>
    </location>
</feature>
<keyword evidence="5 8" id="KW-0812">Transmembrane</keyword>
<proteinExistence type="inferred from homology"/>
<dbReference type="SUPFAM" id="SSF82714">
    <property type="entry name" value="Multidrug efflux transporter AcrB TolC docking domain, DN and DC subdomains"/>
    <property type="match status" value="2"/>
</dbReference>
<keyword evidence="3" id="KW-0813">Transport</keyword>
<evidence type="ECO:0000256" key="2">
    <source>
        <dbReference type="ARBA" id="ARBA00010942"/>
    </source>
</evidence>
<dbReference type="SUPFAM" id="SSF82693">
    <property type="entry name" value="Multidrug efflux transporter AcrB pore domain, PN1, PN2, PC1 and PC2 subdomains"/>
    <property type="match status" value="3"/>
</dbReference>
<dbReference type="RefSeq" id="WP_188814191.1">
    <property type="nucleotide sequence ID" value="NZ_BMHT01000004.1"/>
</dbReference>
<dbReference type="NCBIfam" id="TIGR00914">
    <property type="entry name" value="2A0601"/>
    <property type="match status" value="1"/>
</dbReference>
<dbReference type="InterPro" id="IPR001036">
    <property type="entry name" value="Acrflvin-R"/>
</dbReference>
<sequence length="1473" mass="160046">MLSRIIAASIHNKLLVAMMVVALAVWGSYSAMNLPLDAIPDITNNQVQVITQSSSLAAQEVEQLLTIPLEMQLRTVPGVTEIRSISRFGLSVITVVFQDDIDTYQTRQLVAEKLTAAQANLGPDLGTPSMAPITTGLGEIFQYSISVKKGYEKKYSLAQLRDVQDWLVKRQLAGVPGVVDVSSFGGFVRQYEVSVNPERLAAANVTMPELFAAVQQNNANTGGAYLERGHNAYFIRGEGRVTSLADIGTIVVKQASQNAPLLVRDVADVRYGHAVRYGAMTRNGNGETVGGIVLMLKGASSEATIKGVKARVAEIQKALPPGLVVTPFLDRTKLIDKAIHTVSRNLVEGGVIVMGVLLLLLGNWRAGLVVASMIPLCMLFALGMMRLFGVSANLMSLGALDFGLIVDGAVIIVEATIFHLVHTREQAAHETMDDITKTAATRLMRSALFGQFIILIVYFPILALTGIEGKMFRPMALTVSFAIIGAMLLCLTYVPAVTAWGLRKDIKEEGTLADRIMKFLYRGYSPLIHKALTIRWLVVGVAVALLAVGGLLFARMGGEFIPQLDEGDFAVNVTLPPGSSLDQSIATTTQVQKILLKQFPEVQQVVGKIGTSEIPTDPMSFEDSDQIVVLKDRADWTSANSREDLANKMDQALANVPGVTMEFQQPIQMRFNELISGVKSDISIKIYGDDLDVLFEKANEAAALIRPLAGVGDLKVEQIAALPQMRVTYDRQKLAQYGLSVADLNTLVRASFAGDVAGDVYEGERRYDLVVRLDSAHRRRLTDLRDLYVDAPNGQKIPLDEVADVNYRNAPVQVSRDDARRRINIGVNVRNRDVQSLVQEIQQKLGARLKLPTGYTLKYGGAFENLQQAKSRLAVVVPVSLLLIFFLLYLSFQSAKQALLIFTGIPLATIGGILALWLRGMPFSISAGVGFIALFGVAVLNGIVLVASLNELAAEGVEKVRDRVLRATAERFRPVLLTAAVASLGFLPMALSTSAGAEVQKPLATVVIGGLISATLLTLLVLPVLYTLFTKDGEPNPVDAARASQKAKDAAETGAPSTAPAFTMLAILIIASSLLHSVQAQNTLPSTTANQPTGALSLQQALQTGLGQNLSLQTAALQTEQARALVRTGTDVPRTVADFQYGQISGPFNDRSFNIIQQTAFPTLYAAQRRLLEGQTLTAEQQARIRRRELTQAIRSSYYQVLVSYRRIALLRRQDSLYRRAAHAAQIRYQVGETNRLAQVSAEARAREVENRLLTLISDLAVQRQQLGQLLGTGAPVAVDTAAVLVASLAPTDTVALSSDSNPTLGLLRQQATVSQQQVRVEQLRRLPDLRAGYFVQSINKVGGYQVAQLGVAVPLLGGIQKARIAAARVGQQVAEGQLAYANTQLASERRALMQQLRRAQASLRYYEQSALLQARLILDTAEKTFRAGDIEYVEYVVNTEPAWQIQENYLDQVRQYNDLVINLQTLSGADAP</sequence>
<feature type="transmembrane region" description="Helical" evidence="8">
    <location>
        <begin position="873"/>
        <end position="892"/>
    </location>
</feature>
<evidence type="ECO:0000313" key="10">
    <source>
        <dbReference type="Proteomes" id="UP000632273"/>
    </source>
</evidence>
<dbReference type="Gene3D" id="1.20.1640.10">
    <property type="entry name" value="Multidrug efflux transporter AcrB transmembrane domain"/>
    <property type="match status" value="2"/>
</dbReference>
<feature type="transmembrane region" description="Helical" evidence="8">
    <location>
        <begin position="368"/>
        <end position="390"/>
    </location>
</feature>